<dbReference type="EMBL" id="KJ019071">
    <property type="protein sequence ID" value="AIX24346.1"/>
    <property type="molecule type" value="Genomic_DNA"/>
</dbReference>
<dbReference type="RefSeq" id="YP_009133562.1">
    <property type="nucleotide sequence ID" value="NC_026924.1"/>
</dbReference>
<evidence type="ECO:0000313" key="1">
    <source>
        <dbReference type="EMBL" id="AIX24346.1"/>
    </source>
</evidence>
<sequence>MKVAILSTLMLIASASPALAHHESIGDRSNRRAYRDVYIEKHYHHPPRHRHYHWHGDGSYHYHPHRKHGNHHRGHHEYRYHRHPRVPFLNIEIH</sequence>
<proteinExistence type="predicted"/>
<evidence type="ECO:0000313" key="2">
    <source>
        <dbReference type="Proteomes" id="UP000033010"/>
    </source>
</evidence>
<dbReference type="KEGG" id="vg:24171632"/>
<keyword evidence="2" id="KW-1185">Reference proteome</keyword>
<gene>
    <name evidence="1" type="ORF">Syn7803US105_2</name>
</gene>
<dbReference type="Proteomes" id="UP000033010">
    <property type="component" value="Segment"/>
</dbReference>
<reference evidence="1 2" key="1">
    <citation type="submission" date="2013-12" db="EMBL/GenBank/DDBJ databases">
        <title>Ecological redundancy of diverse viral populations within a natural community.</title>
        <authorList>
            <person name="Gregory A.C."/>
            <person name="LaButti K."/>
            <person name="Copeland A."/>
            <person name="Woyke T."/>
            <person name="Sullivan M.B."/>
        </authorList>
    </citation>
    <scope>NUCLEOTIDE SEQUENCE [LARGE SCALE GENOMIC DNA]</scope>
    <source>
        <strain evidence="1">Syn7803US105</strain>
    </source>
</reference>
<organism evidence="1 2">
    <name type="scientific">Synechococcus phage ACG-2014g</name>
    <dbReference type="NCBI Taxonomy" id="1493512"/>
    <lineage>
        <taxon>Viruses</taxon>
        <taxon>Duplodnaviria</taxon>
        <taxon>Heunggongvirae</taxon>
        <taxon>Uroviricota</taxon>
        <taxon>Caudoviricetes</taxon>
        <taxon>Pantevenvirales</taxon>
        <taxon>Kyanoviridae</taxon>
        <taxon>Macariavirus</taxon>
        <taxon>Macariavirus tuscon14g</taxon>
    </lineage>
</organism>
<protein>
    <submittedName>
        <fullName evidence="1">Uncharacterized protein</fullName>
    </submittedName>
</protein>
<dbReference type="GeneID" id="24171632"/>
<name>A0A0E3FBZ1_9CAUD</name>
<accession>A0A0E3FBZ1</accession>